<feature type="transmembrane region" description="Helical" evidence="10">
    <location>
        <begin position="373"/>
        <end position="403"/>
    </location>
</feature>
<evidence type="ECO:0000256" key="10">
    <source>
        <dbReference type="SAM" id="Phobius"/>
    </source>
</evidence>
<dbReference type="Proteomes" id="UP001431209">
    <property type="component" value="Unassembled WGS sequence"/>
</dbReference>
<feature type="transmembrane region" description="Helical" evidence="10">
    <location>
        <begin position="256"/>
        <end position="277"/>
    </location>
</feature>
<protein>
    <submittedName>
        <fullName evidence="13">Potassium transport system protein potE</fullName>
    </submittedName>
</protein>
<sequence length="759" mass="83769">MNISDEELESVGNGIQISGLEDTRTSTDSTRIVPSVSMMNFISTDENDKPNEFIKGCDEAAIDADLAEEEKHAHSDSGQPLLKKILNLSVLTVGAVGVVYGDATTCPLYTNGAIFSLFHGNHEVPNEDDILGALSTTIYGTILIICIKYGIFMLEMDNNGEGGILALTSLVPHYKKSDGLLKYIFYVVVVVVSLLGSAIFLATGVIAPPVGVLSAIEGLKSDTPTAMDNWVVPISAIILILLFMCQRFGTAKVGLLFGPIMVVWCFAISGVGIYNIAQNPAVFAAFNPGCIFKLLDNRGWTGVKMLSGVILSLSGAEPMYGDLGHFGKLPMRLSWYIFAFPAVILCYMGQAAFLLKEPKYFTNAFYASLPTPVYWPMFILATLGTIIAAQAMITGTFSIVAAAAQMDFFPKTKLYYTSTHAGQIYIPSVNWALMVACIGSMIILPDSEELAESYCIAVAAVLLITAVLYIAAMFVSSTRAKWIRWLLAAAFIVAFMPTLTFFMIGNLPKLATYGWFPAAISAVLFIVMMAWWLGQQRFYQSNGSDLITTFDEFRNKYEDVNRVQGNVGVFYSNANGVPSYAAKYIQLMQTLPETIVFLNIRFYQVPVVKEKYRVSVKKLHKNMYRVTARYGFLEGIEMNIPEVIRKAGFAVSDTLNQVGDVSKDALNGEVEITGVGSDDEDIVKHRKMTKSASRYVLPQGPLCAYFVPSYNLKVNQKEWFFVRYPKNVYIFMQRNSLSITHSFQIPVDLMIELGTVVYI</sequence>
<gene>
    <name evidence="13" type="ORF">AKO1_012926</name>
</gene>
<dbReference type="EMBL" id="JAOPGA020000840">
    <property type="protein sequence ID" value="KAL0482330.1"/>
    <property type="molecule type" value="Genomic_DNA"/>
</dbReference>
<name>A0AAW2YYS2_9EUKA</name>
<evidence type="ECO:0000256" key="1">
    <source>
        <dbReference type="ARBA" id="ARBA00004141"/>
    </source>
</evidence>
<dbReference type="InterPro" id="IPR003855">
    <property type="entry name" value="K+_transporter"/>
</dbReference>
<evidence type="ECO:0000256" key="9">
    <source>
        <dbReference type="SAM" id="MobiDB-lite"/>
    </source>
</evidence>
<feature type="region of interest" description="Disordered" evidence="9">
    <location>
        <begin position="1"/>
        <end position="28"/>
    </location>
</feature>
<dbReference type="InterPro" id="IPR053952">
    <property type="entry name" value="K_trans_C"/>
</dbReference>
<dbReference type="GO" id="GO:0016020">
    <property type="term" value="C:membrane"/>
    <property type="evidence" value="ECO:0007669"/>
    <property type="project" value="UniProtKB-SubCell"/>
</dbReference>
<feature type="domain" description="K+ potassium transporter C-terminal" evidence="12">
    <location>
        <begin position="567"/>
        <end position="759"/>
    </location>
</feature>
<evidence type="ECO:0000256" key="8">
    <source>
        <dbReference type="ARBA" id="ARBA00023136"/>
    </source>
</evidence>
<feature type="transmembrane region" description="Helical" evidence="10">
    <location>
        <begin position="456"/>
        <end position="475"/>
    </location>
</feature>
<evidence type="ECO:0000256" key="2">
    <source>
        <dbReference type="ARBA" id="ARBA00022448"/>
    </source>
</evidence>
<evidence type="ECO:0000256" key="3">
    <source>
        <dbReference type="ARBA" id="ARBA00022538"/>
    </source>
</evidence>
<keyword evidence="7" id="KW-0406">Ion transport</keyword>
<keyword evidence="14" id="KW-1185">Reference proteome</keyword>
<feature type="transmembrane region" description="Helical" evidence="10">
    <location>
        <begin position="227"/>
        <end position="244"/>
    </location>
</feature>
<evidence type="ECO:0000259" key="12">
    <source>
        <dbReference type="Pfam" id="PF22776"/>
    </source>
</evidence>
<dbReference type="PANTHER" id="PTHR30540:SF83">
    <property type="entry name" value="K+ POTASSIUM TRANSPORTER"/>
    <property type="match status" value="1"/>
</dbReference>
<evidence type="ECO:0000256" key="4">
    <source>
        <dbReference type="ARBA" id="ARBA00022692"/>
    </source>
</evidence>
<dbReference type="Pfam" id="PF02705">
    <property type="entry name" value="K_trans"/>
    <property type="match status" value="1"/>
</dbReference>
<dbReference type="PANTHER" id="PTHR30540">
    <property type="entry name" value="OSMOTIC STRESS POTASSIUM TRANSPORTER"/>
    <property type="match status" value="1"/>
</dbReference>
<evidence type="ECO:0000256" key="7">
    <source>
        <dbReference type="ARBA" id="ARBA00023065"/>
    </source>
</evidence>
<evidence type="ECO:0000313" key="13">
    <source>
        <dbReference type="EMBL" id="KAL0482330.1"/>
    </source>
</evidence>
<feature type="transmembrane region" description="Helical" evidence="10">
    <location>
        <begin position="130"/>
        <end position="151"/>
    </location>
</feature>
<dbReference type="Pfam" id="PF22776">
    <property type="entry name" value="K_trans_C"/>
    <property type="match status" value="1"/>
</dbReference>
<feature type="transmembrane region" description="Helical" evidence="10">
    <location>
        <begin position="482"/>
        <end position="504"/>
    </location>
</feature>
<feature type="transmembrane region" description="Helical" evidence="10">
    <location>
        <begin position="183"/>
        <end position="207"/>
    </location>
</feature>
<keyword evidence="2" id="KW-0813">Transport</keyword>
<feature type="transmembrane region" description="Helical" evidence="10">
    <location>
        <begin position="333"/>
        <end position="353"/>
    </location>
</feature>
<feature type="transmembrane region" description="Helical" evidence="10">
    <location>
        <begin position="424"/>
        <end position="444"/>
    </location>
</feature>
<comment type="caution">
    <text evidence="13">The sequence shown here is derived from an EMBL/GenBank/DDBJ whole genome shotgun (WGS) entry which is preliminary data.</text>
</comment>
<keyword evidence="8 10" id="KW-0472">Membrane</keyword>
<comment type="subcellular location">
    <subcellularLocation>
        <location evidence="1">Membrane</location>
        <topology evidence="1">Multi-pass membrane protein</topology>
    </subcellularLocation>
</comment>
<evidence type="ECO:0000313" key="14">
    <source>
        <dbReference type="Proteomes" id="UP001431209"/>
    </source>
</evidence>
<keyword evidence="3" id="KW-0633">Potassium transport</keyword>
<keyword evidence="6 10" id="KW-1133">Transmembrane helix</keyword>
<evidence type="ECO:0000256" key="5">
    <source>
        <dbReference type="ARBA" id="ARBA00022958"/>
    </source>
</evidence>
<organism evidence="13 14">
    <name type="scientific">Acrasis kona</name>
    <dbReference type="NCBI Taxonomy" id="1008807"/>
    <lineage>
        <taxon>Eukaryota</taxon>
        <taxon>Discoba</taxon>
        <taxon>Heterolobosea</taxon>
        <taxon>Tetramitia</taxon>
        <taxon>Eutetramitia</taxon>
        <taxon>Acrasidae</taxon>
        <taxon>Acrasis</taxon>
    </lineage>
</organism>
<feature type="transmembrane region" description="Helical" evidence="10">
    <location>
        <begin position="302"/>
        <end position="321"/>
    </location>
</feature>
<reference evidence="13 14" key="1">
    <citation type="submission" date="2024-03" db="EMBL/GenBank/DDBJ databases">
        <title>The Acrasis kona genome and developmental transcriptomes reveal deep origins of eukaryotic multicellular pathways.</title>
        <authorList>
            <person name="Sheikh S."/>
            <person name="Fu C.-J."/>
            <person name="Brown M.W."/>
            <person name="Baldauf S.L."/>
        </authorList>
    </citation>
    <scope>NUCLEOTIDE SEQUENCE [LARGE SCALE GENOMIC DNA]</scope>
    <source>
        <strain evidence="13 14">ATCC MYA-3509</strain>
    </source>
</reference>
<feature type="domain" description="K+ potassium transporter integral membrane" evidence="11">
    <location>
        <begin position="92"/>
        <end position="544"/>
    </location>
</feature>
<evidence type="ECO:0000256" key="6">
    <source>
        <dbReference type="ARBA" id="ARBA00022989"/>
    </source>
</evidence>
<feature type="transmembrane region" description="Helical" evidence="10">
    <location>
        <begin position="85"/>
        <end position="110"/>
    </location>
</feature>
<keyword evidence="5" id="KW-0630">Potassium</keyword>
<keyword evidence="4 10" id="KW-0812">Transmembrane</keyword>
<accession>A0AAW2YYS2</accession>
<dbReference type="AlphaFoldDB" id="A0AAW2YYS2"/>
<feature type="transmembrane region" description="Helical" evidence="10">
    <location>
        <begin position="510"/>
        <end position="533"/>
    </location>
</feature>
<proteinExistence type="predicted"/>
<dbReference type="InterPro" id="IPR053951">
    <property type="entry name" value="K_trans_N"/>
</dbReference>
<evidence type="ECO:0000259" key="11">
    <source>
        <dbReference type="Pfam" id="PF02705"/>
    </source>
</evidence>
<dbReference type="GO" id="GO:0015079">
    <property type="term" value="F:potassium ion transmembrane transporter activity"/>
    <property type="evidence" value="ECO:0007669"/>
    <property type="project" value="InterPro"/>
</dbReference>